<keyword evidence="7" id="KW-0175">Coiled coil</keyword>
<proteinExistence type="inferred from homology"/>
<feature type="transmembrane region" description="Helical" evidence="10">
    <location>
        <begin position="315"/>
        <end position="336"/>
    </location>
</feature>
<sequence length="338" mass="38893">MDITNLFKASIKAVKTRNKALSKSKTVDRSILNVSKTKSTEFSTKSKDVVTNITKLRDFLLEHRKQYINVRHLTSSNEQMSDVERDQIDTAAQEFIRNCSETLKSIKAIAISKDISSQACEHRYAVLSLIDGYLKAVCKIYSEQRVIRMKRMVDVKRMARLEPERKQHSPAVNQRNNADNNDKQSFSSSRIADSSTKSTNEPDITKNKVSKLDTSWQEESDEVVIDGDAISPEEMQMFQQENERIYEDMNNMVNEVRKIEGSVIEISKLQQVFTEKVLEQAKDIDRVFDTVVGTTENIKEGNEQIREAMKNNAGYRVYILFFLVVVSFSLLFLDWYSP</sequence>
<keyword evidence="12" id="KW-1185">Reference proteome</keyword>
<feature type="region of interest" description="Disordered" evidence="9">
    <location>
        <begin position="161"/>
        <end position="220"/>
    </location>
</feature>
<dbReference type="InterPro" id="IPR000727">
    <property type="entry name" value="T_SNARE_dom"/>
</dbReference>
<evidence type="ECO:0000256" key="6">
    <source>
        <dbReference type="ARBA" id="ARBA00022989"/>
    </source>
</evidence>
<accession>A0ABM1E5V4</accession>
<evidence type="ECO:0000256" key="1">
    <source>
        <dbReference type="ARBA" id="ARBA00004211"/>
    </source>
</evidence>
<evidence type="ECO:0000256" key="7">
    <source>
        <dbReference type="ARBA" id="ARBA00023054"/>
    </source>
</evidence>
<gene>
    <name evidence="13" type="primary">LOC106809126</name>
</gene>
<evidence type="ECO:0000256" key="3">
    <source>
        <dbReference type="ARBA" id="ARBA00022448"/>
    </source>
</evidence>
<evidence type="ECO:0000313" key="12">
    <source>
        <dbReference type="Proteomes" id="UP000695022"/>
    </source>
</evidence>
<dbReference type="PROSITE" id="PS50192">
    <property type="entry name" value="T_SNARE"/>
    <property type="match status" value="1"/>
</dbReference>
<dbReference type="SUPFAM" id="SSF58038">
    <property type="entry name" value="SNARE fusion complex"/>
    <property type="match status" value="1"/>
</dbReference>
<protein>
    <submittedName>
        <fullName evidence="13">Syntaxin-18-like isoform X1</fullName>
    </submittedName>
</protein>
<keyword evidence="5" id="KW-0653">Protein transport</keyword>
<evidence type="ECO:0000256" key="4">
    <source>
        <dbReference type="ARBA" id="ARBA00022692"/>
    </source>
</evidence>
<feature type="compositionally biased region" description="Polar residues" evidence="9">
    <location>
        <begin position="170"/>
        <end position="202"/>
    </location>
</feature>
<evidence type="ECO:0000256" key="2">
    <source>
        <dbReference type="ARBA" id="ARBA00009063"/>
    </source>
</evidence>
<evidence type="ECO:0000256" key="9">
    <source>
        <dbReference type="SAM" id="MobiDB-lite"/>
    </source>
</evidence>
<keyword evidence="8 10" id="KW-0472">Membrane</keyword>
<reference evidence="13" key="1">
    <citation type="submission" date="2025-08" db="UniProtKB">
        <authorList>
            <consortium name="RefSeq"/>
        </authorList>
    </citation>
    <scope>IDENTIFICATION</scope>
</reference>
<name>A0ABM1E5V4_PRICU</name>
<comment type="similarity">
    <text evidence="2">Belongs to the syntaxin family.</text>
</comment>
<keyword evidence="3" id="KW-0813">Transport</keyword>
<keyword evidence="4 10" id="KW-0812">Transmembrane</keyword>
<evidence type="ECO:0000313" key="13">
    <source>
        <dbReference type="RefSeq" id="XP_014667575.1"/>
    </source>
</evidence>
<dbReference type="CDD" id="cd15850">
    <property type="entry name" value="SNARE_syntaxin18"/>
    <property type="match status" value="1"/>
</dbReference>
<keyword evidence="6 10" id="KW-1133">Transmembrane helix</keyword>
<dbReference type="PANTHER" id="PTHR15959:SF0">
    <property type="entry name" value="SYNTAXIN-18"/>
    <property type="match status" value="1"/>
</dbReference>
<comment type="subcellular location">
    <subcellularLocation>
        <location evidence="1">Membrane</location>
        <topology evidence="1">Single-pass type IV membrane protein</topology>
    </subcellularLocation>
</comment>
<feature type="domain" description="T-SNARE coiled-coil homology" evidence="11">
    <location>
        <begin position="246"/>
        <end position="308"/>
    </location>
</feature>
<dbReference type="Pfam" id="PF10496">
    <property type="entry name" value="Syntaxin-18_N"/>
    <property type="match status" value="1"/>
</dbReference>
<organism evidence="12 13">
    <name type="scientific">Priapulus caudatus</name>
    <name type="common">Priapulid worm</name>
    <dbReference type="NCBI Taxonomy" id="37621"/>
    <lineage>
        <taxon>Eukaryota</taxon>
        <taxon>Metazoa</taxon>
        <taxon>Ecdysozoa</taxon>
        <taxon>Scalidophora</taxon>
        <taxon>Priapulida</taxon>
        <taxon>Priapulimorpha</taxon>
        <taxon>Priapulimorphida</taxon>
        <taxon>Priapulidae</taxon>
        <taxon>Priapulus</taxon>
    </lineage>
</organism>
<dbReference type="Gene3D" id="1.20.5.110">
    <property type="match status" value="1"/>
</dbReference>
<evidence type="ECO:0000259" key="11">
    <source>
        <dbReference type="PROSITE" id="PS50192"/>
    </source>
</evidence>
<dbReference type="RefSeq" id="XP_014667575.1">
    <property type="nucleotide sequence ID" value="XM_014812089.1"/>
</dbReference>
<evidence type="ECO:0000256" key="5">
    <source>
        <dbReference type="ARBA" id="ARBA00022927"/>
    </source>
</evidence>
<dbReference type="GeneID" id="106809126"/>
<evidence type="ECO:0000256" key="8">
    <source>
        <dbReference type="ARBA" id="ARBA00023136"/>
    </source>
</evidence>
<evidence type="ECO:0000256" key="10">
    <source>
        <dbReference type="SAM" id="Phobius"/>
    </source>
</evidence>
<dbReference type="PANTHER" id="PTHR15959">
    <property type="entry name" value="SYNTAXIN-18"/>
    <property type="match status" value="1"/>
</dbReference>
<dbReference type="InterPro" id="IPR019529">
    <property type="entry name" value="Syntaxin-18_N"/>
</dbReference>
<dbReference type="Proteomes" id="UP000695022">
    <property type="component" value="Unplaced"/>
</dbReference>